<dbReference type="OrthoDB" id="10605146at2759"/>
<proteinExistence type="predicted"/>
<feature type="region of interest" description="Disordered" evidence="1">
    <location>
        <begin position="15"/>
        <end position="92"/>
    </location>
</feature>
<keyword evidence="3" id="KW-1185">Reference proteome</keyword>
<dbReference type="InParanoid" id="C4QYL0"/>
<organism evidence="2 3">
    <name type="scientific">Komagataella phaffii (strain GS115 / ATCC 20864)</name>
    <name type="common">Yeast</name>
    <name type="synonym">Pichia pastoris</name>
    <dbReference type="NCBI Taxonomy" id="644223"/>
    <lineage>
        <taxon>Eukaryota</taxon>
        <taxon>Fungi</taxon>
        <taxon>Dikarya</taxon>
        <taxon>Ascomycota</taxon>
        <taxon>Saccharomycotina</taxon>
        <taxon>Pichiomycetes</taxon>
        <taxon>Pichiales</taxon>
        <taxon>Pichiaceae</taxon>
        <taxon>Komagataella</taxon>
    </lineage>
</organism>
<sequence>MSSFLDRWLYRMRGTSNTGSYYSTPQLSTRSSGFPDDDPQTTTPNLRNTPRAYFHPVIPGDPLTEEESLKMKKSSVDSRKSSVVSASSEENE</sequence>
<dbReference type="RefSeq" id="XP_002490614.1">
    <property type="nucleotide sequence ID" value="XM_002490569.1"/>
</dbReference>
<name>C4QYL0_KOMPG</name>
<dbReference type="EMBL" id="FN392319">
    <property type="protein sequence ID" value="CAY68333.1"/>
    <property type="molecule type" value="Genomic_DNA"/>
</dbReference>
<feature type="compositionally biased region" description="Low complexity" evidence="1">
    <location>
        <begin position="81"/>
        <end position="92"/>
    </location>
</feature>
<dbReference type="Proteomes" id="UP000000314">
    <property type="component" value="Chromosome 1"/>
</dbReference>
<evidence type="ECO:0000256" key="1">
    <source>
        <dbReference type="SAM" id="MobiDB-lite"/>
    </source>
</evidence>
<feature type="compositionally biased region" description="Basic and acidic residues" evidence="1">
    <location>
        <begin position="67"/>
        <end position="80"/>
    </location>
</feature>
<reference evidence="2 3" key="1">
    <citation type="journal article" date="2009" name="Nat. Biotechnol.">
        <title>Genome sequence of the recombinant protein production host Pichia pastoris.</title>
        <authorList>
            <person name="De Schutter K."/>
            <person name="Lin Y.C."/>
            <person name="Tiels P."/>
            <person name="Van Hecke A."/>
            <person name="Glinka S."/>
            <person name="Weber-Lehmann J."/>
            <person name="Rouze P."/>
            <person name="Van de Peer Y."/>
            <person name="Callewaert N."/>
        </authorList>
    </citation>
    <scope>NUCLEOTIDE SEQUENCE [LARGE SCALE GENOMIC DNA]</scope>
    <source>
        <strain evidence="3">GS115 / ATCC 20864</strain>
    </source>
</reference>
<evidence type="ECO:0000313" key="2">
    <source>
        <dbReference type="EMBL" id="CAY68333.1"/>
    </source>
</evidence>
<evidence type="ECO:0000313" key="3">
    <source>
        <dbReference type="Proteomes" id="UP000000314"/>
    </source>
</evidence>
<gene>
    <name evidence="2" type="ordered locus">PAS_chr1-4_0481</name>
</gene>
<dbReference type="KEGG" id="ppa:PAS_chr1-4_0481"/>
<dbReference type="GeneID" id="8197068"/>
<accession>C4QYL0</accession>
<dbReference type="HOGENOM" id="CLU_2414051_0_0_1"/>
<dbReference type="AlphaFoldDB" id="C4QYL0"/>
<feature type="compositionally biased region" description="Polar residues" evidence="1">
    <location>
        <begin position="15"/>
        <end position="32"/>
    </location>
</feature>
<protein>
    <submittedName>
        <fullName evidence="2">Uncharacterized protein</fullName>
    </submittedName>
</protein>